<reference evidence="1" key="1">
    <citation type="submission" date="2019-03" db="EMBL/GenBank/DDBJ databases">
        <title>Single cell metagenomics reveals metabolic interactions within the superorganism composed of flagellate Streblomastix strix and complex community of Bacteroidetes bacteria on its surface.</title>
        <authorList>
            <person name="Treitli S.C."/>
            <person name="Kolisko M."/>
            <person name="Husnik F."/>
            <person name="Keeling P."/>
            <person name="Hampl V."/>
        </authorList>
    </citation>
    <scope>NUCLEOTIDE SEQUENCE</scope>
    <source>
        <strain evidence="1">STM</strain>
    </source>
</reference>
<sequence>MLEDFKNKVFNKDVLAVLSELPDNSLDMIYGDPDYHVE</sequence>
<protein>
    <submittedName>
        <fullName evidence="1">Uncharacterized protein</fullName>
    </submittedName>
</protein>
<dbReference type="Gene3D" id="3.40.50.150">
    <property type="entry name" value="Vaccinia Virus protein VP39"/>
    <property type="match status" value="1"/>
</dbReference>
<evidence type="ECO:0000313" key="1">
    <source>
        <dbReference type="EMBL" id="KAA6348803.1"/>
    </source>
</evidence>
<proteinExistence type="predicted"/>
<dbReference type="EMBL" id="SNRY01000060">
    <property type="protein sequence ID" value="KAA6348803.1"/>
    <property type="molecule type" value="Genomic_DNA"/>
</dbReference>
<gene>
    <name evidence="1" type="ORF">EZS27_003781</name>
</gene>
<organism evidence="1">
    <name type="scientific">termite gut metagenome</name>
    <dbReference type="NCBI Taxonomy" id="433724"/>
    <lineage>
        <taxon>unclassified sequences</taxon>
        <taxon>metagenomes</taxon>
        <taxon>organismal metagenomes</taxon>
    </lineage>
</organism>
<dbReference type="SUPFAM" id="SSF53335">
    <property type="entry name" value="S-adenosyl-L-methionine-dependent methyltransferases"/>
    <property type="match status" value="1"/>
</dbReference>
<dbReference type="AlphaFoldDB" id="A0A5J4SU55"/>
<comment type="caution">
    <text evidence="1">The sequence shown here is derived from an EMBL/GenBank/DDBJ whole genome shotgun (WGS) entry which is preliminary data.</text>
</comment>
<accession>A0A5J4SU55</accession>
<name>A0A5J4SU55_9ZZZZ</name>
<dbReference type="InterPro" id="IPR029063">
    <property type="entry name" value="SAM-dependent_MTases_sf"/>
</dbReference>